<evidence type="ECO:0000256" key="1">
    <source>
        <dbReference type="ARBA" id="ARBA00003875"/>
    </source>
</evidence>
<dbReference type="Gene3D" id="1.10.287.1130">
    <property type="entry name" value="CytochromE C oxidase copper chaperone"/>
    <property type="match status" value="1"/>
</dbReference>
<dbReference type="PROSITE" id="PS51808">
    <property type="entry name" value="CHCH"/>
    <property type="match status" value="1"/>
</dbReference>
<dbReference type="PANTHER" id="PTHR46811:SF1">
    <property type="entry name" value="COILED-COIL-HELIX-COILED-COIL-HELIX DOMAIN-CONTAINING PROTEIN 7"/>
    <property type="match status" value="1"/>
</dbReference>
<feature type="non-terminal residue" evidence="6">
    <location>
        <position position="72"/>
    </location>
</feature>
<sequence length="72" mass="8573">RSTRTPSDGPREARTDGRGCDRKRSSEYHDPCQDFANRSIRCLHRNGGDKDMCQDYFQAYRDCKKEWTTKRR</sequence>
<proteinExistence type="predicted"/>
<dbReference type="InParanoid" id="W2RRX0"/>
<dbReference type="eggNOG" id="KOG4618">
    <property type="taxonomic scope" value="Eukaryota"/>
</dbReference>
<name>W2RRX0_CYPE1</name>
<keyword evidence="4" id="KW-1015">Disulfide bond</keyword>
<organism evidence="6 7">
    <name type="scientific">Cyphellophora europaea (strain CBS 101466)</name>
    <name type="common">Phialophora europaea</name>
    <dbReference type="NCBI Taxonomy" id="1220924"/>
    <lineage>
        <taxon>Eukaryota</taxon>
        <taxon>Fungi</taxon>
        <taxon>Dikarya</taxon>
        <taxon>Ascomycota</taxon>
        <taxon>Pezizomycotina</taxon>
        <taxon>Eurotiomycetes</taxon>
        <taxon>Chaetothyriomycetidae</taxon>
        <taxon>Chaetothyriales</taxon>
        <taxon>Cyphellophoraceae</taxon>
        <taxon>Cyphellophora</taxon>
    </lineage>
</organism>
<evidence type="ECO:0000256" key="2">
    <source>
        <dbReference type="ARBA" id="ARBA00004569"/>
    </source>
</evidence>
<dbReference type="EMBL" id="KB822722">
    <property type="protein sequence ID" value="ETN38473.1"/>
    <property type="molecule type" value="Genomic_DNA"/>
</dbReference>
<keyword evidence="3" id="KW-0496">Mitochondrion</keyword>
<evidence type="ECO:0000313" key="6">
    <source>
        <dbReference type="EMBL" id="ETN38473.1"/>
    </source>
</evidence>
<dbReference type="InterPro" id="IPR051040">
    <property type="entry name" value="COX23"/>
</dbReference>
<evidence type="ECO:0000256" key="5">
    <source>
        <dbReference type="SAM" id="MobiDB-lite"/>
    </source>
</evidence>
<gene>
    <name evidence="6" type="ORF">HMPREF1541_06508</name>
</gene>
<dbReference type="SUPFAM" id="SSF47072">
    <property type="entry name" value="Cysteine alpha-hairpin motif"/>
    <property type="match status" value="1"/>
</dbReference>
<comment type="subcellular location">
    <subcellularLocation>
        <location evidence="2">Mitochondrion intermembrane space</location>
    </subcellularLocation>
</comment>
<feature type="non-terminal residue" evidence="6">
    <location>
        <position position="1"/>
    </location>
</feature>
<dbReference type="STRING" id="1220924.W2RRX0"/>
<dbReference type="Proteomes" id="UP000030752">
    <property type="component" value="Unassembled WGS sequence"/>
</dbReference>
<dbReference type="HOGENOM" id="CLU_157422_0_0_1"/>
<evidence type="ECO:0000256" key="3">
    <source>
        <dbReference type="ARBA" id="ARBA00023128"/>
    </source>
</evidence>
<dbReference type="GO" id="GO:0033108">
    <property type="term" value="P:mitochondrial respiratory chain complex assembly"/>
    <property type="evidence" value="ECO:0007669"/>
    <property type="project" value="TreeGrafter"/>
</dbReference>
<comment type="function">
    <text evidence="1">Required for the assembly of cytochrome c oxidase.</text>
</comment>
<keyword evidence="7" id="KW-1185">Reference proteome</keyword>
<accession>W2RRX0</accession>
<dbReference type="OrthoDB" id="9971592at2759"/>
<feature type="region of interest" description="Disordered" evidence="5">
    <location>
        <begin position="1"/>
        <end position="28"/>
    </location>
</feature>
<reference evidence="6 7" key="1">
    <citation type="submission" date="2013-03" db="EMBL/GenBank/DDBJ databases">
        <title>The Genome Sequence of Phialophora europaea CBS 101466.</title>
        <authorList>
            <consortium name="The Broad Institute Genomics Platform"/>
            <person name="Cuomo C."/>
            <person name="de Hoog S."/>
            <person name="Gorbushina A."/>
            <person name="Walker B."/>
            <person name="Young S.K."/>
            <person name="Zeng Q."/>
            <person name="Gargeya S."/>
            <person name="Fitzgerald M."/>
            <person name="Haas B."/>
            <person name="Abouelleil A."/>
            <person name="Allen A.W."/>
            <person name="Alvarado L."/>
            <person name="Arachchi H.M."/>
            <person name="Berlin A.M."/>
            <person name="Chapman S.B."/>
            <person name="Gainer-Dewar J."/>
            <person name="Goldberg J."/>
            <person name="Griggs A."/>
            <person name="Gujja S."/>
            <person name="Hansen M."/>
            <person name="Howarth C."/>
            <person name="Imamovic A."/>
            <person name="Ireland A."/>
            <person name="Larimer J."/>
            <person name="McCowan C."/>
            <person name="Murphy C."/>
            <person name="Pearson M."/>
            <person name="Poon T.W."/>
            <person name="Priest M."/>
            <person name="Roberts A."/>
            <person name="Saif S."/>
            <person name="Shea T."/>
            <person name="Sisk P."/>
            <person name="Sykes S."/>
            <person name="Wortman J."/>
            <person name="Nusbaum C."/>
            <person name="Birren B."/>
        </authorList>
    </citation>
    <scope>NUCLEOTIDE SEQUENCE [LARGE SCALE GENOMIC DNA]</scope>
    <source>
        <strain evidence="6 7">CBS 101466</strain>
    </source>
</reference>
<dbReference type="PANTHER" id="PTHR46811">
    <property type="entry name" value="COILED-COIL-HELIX-COILED-COIL-HELIX DOMAIN-CONTAINING PROTEIN 7"/>
    <property type="match status" value="1"/>
</dbReference>
<dbReference type="VEuPathDB" id="FungiDB:HMPREF1541_06508"/>
<dbReference type="GO" id="GO:0005758">
    <property type="term" value="C:mitochondrial intermembrane space"/>
    <property type="evidence" value="ECO:0007669"/>
    <property type="project" value="UniProtKB-SubCell"/>
</dbReference>
<dbReference type="GeneID" id="19973847"/>
<dbReference type="RefSeq" id="XP_008719062.1">
    <property type="nucleotide sequence ID" value="XM_008720840.1"/>
</dbReference>
<evidence type="ECO:0000256" key="4">
    <source>
        <dbReference type="ARBA" id="ARBA00023157"/>
    </source>
</evidence>
<evidence type="ECO:0000313" key="7">
    <source>
        <dbReference type="Proteomes" id="UP000030752"/>
    </source>
</evidence>
<protein>
    <submittedName>
        <fullName evidence="6">Cytochrome c oxidase-assembly factor COX23, mitochondrial</fullName>
    </submittedName>
</protein>
<dbReference type="AlphaFoldDB" id="W2RRX0"/>
<feature type="compositionally biased region" description="Basic and acidic residues" evidence="5">
    <location>
        <begin position="9"/>
        <end position="28"/>
    </location>
</feature>
<dbReference type="InterPro" id="IPR009069">
    <property type="entry name" value="Cys_alpha_HP_mot_SF"/>
</dbReference>